<comment type="catalytic activity">
    <reaction evidence="1">
        <text>Hydrolysis of DNA containing ring-opened 7-methylguanine residues, releasing 2,6-diamino-4-hydroxy-5-(N-methyl)formamidopyrimidine.</text>
        <dbReference type="EC" id="3.2.2.23"/>
    </reaction>
</comment>
<evidence type="ECO:0000256" key="4">
    <source>
        <dbReference type="ARBA" id="ARBA00011245"/>
    </source>
</evidence>
<keyword evidence="8 19" id="KW-0378">Hydrolase</keyword>
<dbReference type="SMART" id="SM01232">
    <property type="entry name" value="H2TH"/>
    <property type="match status" value="1"/>
</dbReference>
<dbReference type="PROSITE" id="PS51068">
    <property type="entry name" value="FPG_CAT"/>
    <property type="match status" value="1"/>
</dbReference>
<evidence type="ECO:0000313" key="19">
    <source>
        <dbReference type="EMBL" id="NEY72748.1"/>
    </source>
</evidence>
<evidence type="ECO:0000256" key="11">
    <source>
        <dbReference type="ARBA" id="ARBA00023204"/>
    </source>
</evidence>
<reference evidence="19 20" key="1">
    <citation type="submission" date="2020-02" db="EMBL/GenBank/DDBJ databases">
        <title>Bacillus aquiflavi sp. nov., isolated from yellow water of strong flavor Chinese baijiu in Yibin region of China.</title>
        <authorList>
            <person name="Xie J."/>
        </authorList>
    </citation>
    <scope>NUCLEOTIDE SEQUENCE [LARGE SCALE GENOMIC DNA]</scope>
    <source>
        <strain evidence="19 20">SA4</strain>
    </source>
</reference>
<evidence type="ECO:0000256" key="2">
    <source>
        <dbReference type="ARBA" id="ARBA00001947"/>
    </source>
</evidence>
<evidence type="ECO:0000256" key="14">
    <source>
        <dbReference type="ARBA" id="ARBA00023295"/>
    </source>
</evidence>
<dbReference type="InterPro" id="IPR012319">
    <property type="entry name" value="FPG_cat"/>
</dbReference>
<evidence type="ECO:0000256" key="9">
    <source>
        <dbReference type="ARBA" id="ARBA00022833"/>
    </source>
</evidence>
<comment type="subunit">
    <text evidence="4">Monomer.</text>
</comment>
<sequence length="269" mass="31257">MPELPEMENYRRLLCKQIKDKTITDIKINRDKSINVPISEFHEKVTGQTIVSIDRRGKHLLFHLQNGFYLLLHLMLGGTMYLGSQQDQPRRTKQVIFDFHNSELFFIGLRLGYLHLLTKEQVEEDFKELGPEPLDPSFTLETFKEIIGKKKGKLKLALVDQKFIAGIGNCYSDEICYHAQVLPTRKWNELSEEELEALFTSIKFVLNRALELGGYMEMPLYKLDQLTGGYNDHCFVYDREGEVCNRCGQSIVKIELSSRKCFYCLGCQR</sequence>
<evidence type="ECO:0000313" key="20">
    <source>
        <dbReference type="Proteomes" id="UP000481043"/>
    </source>
</evidence>
<evidence type="ECO:0000256" key="3">
    <source>
        <dbReference type="ARBA" id="ARBA00009409"/>
    </source>
</evidence>
<dbReference type="SUPFAM" id="SSF81624">
    <property type="entry name" value="N-terminal domain of MutM-like DNA repair proteins"/>
    <property type="match status" value="1"/>
</dbReference>
<keyword evidence="11" id="KW-0234">DNA repair</keyword>
<dbReference type="GO" id="GO:0003684">
    <property type="term" value="F:damaged DNA binding"/>
    <property type="evidence" value="ECO:0007669"/>
    <property type="project" value="InterPro"/>
</dbReference>
<keyword evidence="14 19" id="KW-0326">Glycosidase</keyword>
<dbReference type="SMART" id="SM00898">
    <property type="entry name" value="Fapy_DNA_glyco"/>
    <property type="match status" value="1"/>
</dbReference>
<keyword evidence="6" id="KW-0227">DNA damage</keyword>
<keyword evidence="12" id="KW-0456">Lyase</keyword>
<name>A0A6M0QCD0_9BACI</name>
<dbReference type="EMBL" id="JAAIWM010000004">
    <property type="protein sequence ID" value="NEY72748.1"/>
    <property type="molecule type" value="Genomic_DNA"/>
</dbReference>
<evidence type="ECO:0000256" key="1">
    <source>
        <dbReference type="ARBA" id="ARBA00001668"/>
    </source>
</evidence>
<organism evidence="19 20">
    <name type="scientific">Bacillus mesophilus</name>
    <dbReference type="NCBI Taxonomy" id="1808955"/>
    <lineage>
        <taxon>Bacteria</taxon>
        <taxon>Bacillati</taxon>
        <taxon>Bacillota</taxon>
        <taxon>Bacilli</taxon>
        <taxon>Bacillales</taxon>
        <taxon>Bacillaceae</taxon>
        <taxon>Bacillus</taxon>
    </lineage>
</organism>
<evidence type="ECO:0000256" key="10">
    <source>
        <dbReference type="ARBA" id="ARBA00023125"/>
    </source>
</evidence>
<evidence type="ECO:0000256" key="5">
    <source>
        <dbReference type="ARBA" id="ARBA00022723"/>
    </source>
</evidence>
<dbReference type="Gene3D" id="1.10.8.50">
    <property type="match status" value="1"/>
</dbReference>
<dbReference type="FunFam" id="1.10.8.50:FF:000003">
    <property type="entry name" value="Formamidopyrimidine-DNA glycosylase"/>
    <property type="match status" value="1"/>
</dbReference>
<keyword evidence="5" id="KW-0479">Metal-binding</keyword>
<comment type="caution">
    <text evidence="19">The sequence shown here is derived from an EMBL/GenBank/DDBJ whole genome shotgun (WGS) entry which is preliminary data.</text>
</comment>
<dbReference type="SUPFAM" id="SSF46946">
    <property type="entry name" value="S13-like H2TH domain"/>
    <property type="match status" value="1"/>
</dbReference>
<dbReference type="InterPro" id="IPR035937">
    <property type="entry name" value="FPG_N"/>
</dbReference>
<comment type="similarity">
    <text evidence="3">Belongs to the FPG family.</text>
</comment>
<dbReference type="GO" id="GO:0008270">
    <property type="term" value="F:zinc ion binding"/>
    <property type="evidence" value="ECO:0007669"/>
    <property type="project" value="UniProtKB-KW"/>
</dbReference>
<dbReference type="SUPFAM" id="SSF57716">
    <property type="entry name" value="Glucocorticoid receptor-like (DNA-binding domain)"/>
    <property type="match status" value="1"/>
</dbReference>
<evidence type="ECO:0000256" key="15">
    <source>
        <dbReference type="ARBA" id="ARBA00044632"/>
    </source>
</evidence>
<dbReference type="PROSITE" id="PS51066">
    <property type="entry name" value="ZF_FPG_2"/>
    <property type="match status" value="1"/>
</dbReference>
<keyword evidence="13" id="KW-0511">Multifunctional enzyme</keyword>
<evidence type="ECO:0000256" key="6">
    <source>
        <dbReference type="ARBA" id="ARBA00022763"/>
    </source>
</evidence>
<evidence type="ECO:0000256" key="12">
    <source>
        <dbReference type="ARBA" id="ARBA00023239"/>
    </source>
</evidence>
<dbReference type="AlphaFoldDB" id="A0A6M0QCD0"/>
<protein>
    <submittedName>
        <fullName evidence="19">DNA-formamidopyrimidine glycosylase</fullName>
        <ecNumber evidence="19">3.2.2.23</ecNumber>
    </submittedName>
</protein>
<dbReference type="InterPro" id="IPR000214">
    <property type="entry name" value="Znf_DNA_glyclase/AP_lyase"/>
</dbReference>
<dbReference type="Gene3D" id="3.20.190.10">
    <property type="entry name" value="MutM-like, N-terminal"/>
    <property type="match status" value="1"/>
</dbReference>
<comment type="cofactor">
    <cofactor evidence="2">
        <name>Zn(2+)</name>
        <dbReference type="ChEBI" id="CHEBI:29105"/>
    </cofactor>
</comment>
<dbReference type="Pfam" id="PF01149">
    <property type="entry name" value="Fapy_DNA_glyco"/>
    <property type="match status" value="1"/>
</dbReference>
<evidence type="ECO:0000256" key="16">
    <source>
        <dbReference type="PROSITE-ProRule" id="PRU00391"/>
    </source>
</evidence>
<dbReference type="InterPro" id="IPR010979">
    <property type="entry name" value="Ribosomal_uS13-like_H2TH"/>
</dbReference>
<feature type="domain" description="FPG-type" evidence="17">
    <location>
        <begin position="235"/>
        <end position="269"/>
    </location>
</feature>
<keyword evidence="7 16" id="KW-0863">Zinc-finger</keyword>
<dbReference type="NCBIfam" id="TIGR00577">
    <property type="entry name" value="fpg"/>
    <property type="match status" value="1"/>
</dbReference>
<dbReference type="RefSeq" id="WP_163180197.1">
    <property type="nucleotide sequence ID" value="NZ_JAAIWM010000004.1"/>
</dbReference>
<dbReference type="Proteomes" id="UP000481043">
    <property type="component" value="Unassembled WGS sequence"/>
</dbReference>
<keyword evidence="20" id="KW-1185">Reference proteome</keyword>
<dbReference type="PANTHER" id="PTHR22993:SF9">
    <property type="entry name" value="FORMAMIDOPYRIMIDINE-DNA GLYCOSYLASE"/>
    <property type="match status" value="1"/>
</dbReference>
<dbReference type="Pfam" id="PF06831">
    <property type="entry name" value="H2TH"/>
    <property type="match status" value="1"/>
</dbReference>
<dbReference type="InterPro" id="IPR020629">
    <property type="entry name" value="FPG_Glyclase"/>
</dbReference>
<proteinExistence type="inferred from homology"/>
<keyword evidence="9" id="KW-0862">Zinc</keyword>
<dbReference type="EC" id="3.2.2.23" evidence="19"/>
<evidence type="ECO:0000256" key="8">
    <source>
        <dbReference type="ARBA" id="ARBA00022801"/>
    </source>
</evidence>
<evidence type="ECO:0000259" key="17">
    <source>
        <dbReference type="PROSITE" id="PS51066"/>
    </source>
</evidence>
<evidence type="ECO:0000259" key="18">
    <source>
        <dbReference type="PROSITE" id="PS51068"/>
    </source>
</evidence>
<dbReference type="GO" id="GO:0003690">
    <property type="term" value="F:double-stranded DNA binding"/>
    <property type="evidence" value="ECO:0007669"/>
    <property type="project" value="UniProtKB-ARBA"/>
</dbReference>
<dbReference type="NCBIfam" id="NF002211">
    <property type="entry name" value="PRK01103.1"/>
    <property type="match status" value="1"/>
</dbReference>
<gene>
    <name evidence="19" type="primary">mutM</name>
    <name evidence="19" type="ORF">G4D63_13505</name>
</gene>
<dbReference type="GO" id="GO:0006284">
    <property type="term" value="P:base-excision repair"/>
    <property type="evidence" value="ECO:0007669"/>
    <property type="project" value="InterPro"/>
</dbReference>
<feature type="domain" description="Formamidopyrimidine-DNA glycosylase catalytic" evidence="18">
    <location>
        <begin position="2"/>
        <end position="106"/>
    </location>
</feature>
<accession>A0A6M0QCD0</accession>
<dbReference type="PANTHER" id="PTHR22993">
    <property type="entry name" value="FORMAMIDOPYRIMIDINE-DNA GLYCOSYLASE"/>
    <property type="match status" value="1"/>
</dbReference>
<comment type="catalytic activity">
    <reaction evidence="15">
        <text>2'-deoxyribonucleotide-(2'-deoxyribose 5'-phosphate)-2'-deoxyribonucleotide-DNA = a 3'-end 2'-deoxyribonucleotide-(2,3-dehydro-2,3-deoxyribose 5'-phosphate)-DNA + a 5'-end 5'-phospho-2'-deoxyribonucleoside-DNA + H(+)</text>
        <dbReference type="Rhea" id="RHEA:66592"/>
        <dbReference type="Rhea" id="RHEA-COMP:13180"/>
        <dbReference type="Rhea" id="RHEA-COMP:16897"/>
        <dbReference type="Rhea" id="RHEA-COMP:17067"/>
        <dbReference type="ChEBI" id="CHEBI:15378"/>
        <dbReference type="ChEBI" id="CHEBI:136412"/>
        <dbReference type="ChEBI" id="CHEBI:157695"/>
        <dbReference type="ChEBI" id="CHEBI:167181"/>
        <dbReference type="EC" id="4.2.99.18"/>
    </reaction>
</comment>
<dbReference type="InterPro" id="IPR015886">
    <property type="entry name" value="H2TH_FPG"/>
</dbReference>
<dbReference type="GO" id="GO:0034039">
    <property type="term" value="F:8-oxo-7,8-dihydroguanine DNA N-glycosylase activity"/>
    <property type="evidence" value="ECO:0007669"/>
    <property type="project" value="TreeGrafter"/>
</dbReference>
<keyword evidence="10" id="KW-0238">DNA-binding</keyword>
<evidence type="ECO:0000256" key="13">
    <source>
        <dbReference type="ARBA" id="ARBA00023268"/>
    </source>
</evidence>
<dbReference type="GO" id="GO:0140078">
    <property type="term" value="F:class I DNA-(apurinic or apyrimidinic site) endonuclease activity"/>
    <property type="evidence" value="ECO:0007669"/>
    <property type="project" value="UniProtKB-EC"/>
</dbReference>
<evidence type="ECO:0000256" key="7">
    <source>
        <dbReference type="ARBA" id="ARBA00022771"/>
    </source>
</evidence>